<protein>
    <recommendedName>
        <fullName evidence="6">Ig-like domain-containing protein</fullName>
    </recommendedName>
</protein>
<dbReference type="PROSITE" id="PS51450">
    <property type="entry name" value="LRR"/>
    <property type="match status" value="2"/>
</dbReference>
<keyword evidence="1" id="KW-0433">Leucine-rich repeat</keyword>
<dbReference type="InterPro" id="IPR003599">
    <property type="entry name" value="Ig_sub"/>
</dbReference>
<proteinExistence type="predicted"/>
<accession>A0A7R9PXB3</accession>
<dbReference type="SUPFAM" id="SSF52058">
    <property type="entry name" value="L domain-like"/>
    <property type="match status" value="1"/>
</dbReference>
<organism evidence="7">
    <name type="scientific">Medioppia subpectinata</name>
    <dbReference type="NCBI Taxonomy" id="1979941"/>
    <lineage>
        <taxon>Eukaryota</taxon>
        <taxon>Metazoa</taxon>
        <taxon>Ecdysozoa</taxon>
        <taxon>Arthropoda</taxon>
        <taxon>Chelicerata</taxon>
        <taxon>Arachnida</taxon>
        <taxon>Acari</taxon>
        <taxon>Acariformes</taxon>
        <taxon>Sarcoptiformes</taxon>
        <taxon>Oribatida</taxon>
        <taxon>Brachypylina</taxon>
        <taxon>Oppioidea</taxon>
        <taxon>Oppiidae</taxon>
        <taxon>Medioppia</taxon>
    </lineage>
</organism>
<dbReference type="EMBL" id="CAJPIZ010002172">
    <property type="protein sequence ID" value="CAG2104642.1"/>
    <property type="molecule type" value="Genomic_DNA"/>
</dbReference>
<keyword evidence="3" id="KW-0677">Repeat</keyword>
<name>A0A7R9PXB3_9ACAR</name>
<evidence type="ECO:0000313" key="8">
    <source>
        <dbReference type="Proteomes" id="UP000759131"/>
    </source>
</evidence>
<dbReference type="AlphaFoldDB" id="A0A7R9PXB3"/>
<feature type="domain" description="Ig-like" evidence="6">
    <location>
        <begin position="149"/>
        <end position="259"/>
    </location>
</feature>
<dbReference type="PANTHER" id="PTHR24366:SF96">
    <property type="entry name" value="LEUCINE RICH REPEAT CONTAINING 53"/>
    <property type="match status" value="1"/>
</dbReference>
<dbReference type="Proteomes" id="UP000759131">
    <property type="component" value="Unassembled WGS sequence"/>
</dbReference>
<evidence type="ECO:0000256" key="2">
    <source>
        <dbReference type="ARBA" id="ARBA00022729"/>
    </source>
</evidence>
<keyword evidence="8" id="KW-1185">Reference proteome</keyword>
<sequence>MIGLERVDDKAFVKLKNVVELDLSLNNLKYIPTHSFTPMAKLRTLDLSSNLIPSVPKHSFYNLSDLKTLSLERNRITFIDDNAFEGLLRLESLKLSQNELTYMESKVLMPLSLIHSLTLSENNWKCDCSLRSLRKYLLANTRVSVIDEPKCTESYKVWTQLGEHSGNEKAVEGSTLRLDCSTVLTEDEDSLPLTIQWYWRNIHITNNSRGCDYDCRTVKNQKLKTSRLELSSVLSFNSGRYVCVVKNNAGRVEKFFDVSVSAPNSQSKVTAAAASSESHFVNDSQTNSYEESGTDKVVIVLFGISVVLLCRRRRQKHSNHTNNCQTDGTELEKLTPNTEPSLRVNPIQKPPRLAMNNYSLDKEIPQVWLIKHNINGNSNVSHHQNYAESDYSTQLLYNENYSDTYDTIIEPDLVHPSAYVRERHIQVTDLDAVSAQSDGTEV</sequence>
<evidence type="ECO:0000313" key="7">
    <source>
        <dbReference type="EMBL" id="CAD7624212.1"/>
    </source>
</evidence>
<dbReference type="InterPro" id="IPR003591">
    <property type="entry name" value="Leu-rich_rpt_typical-subtyp"/>
</dbReference>
<keyword evidence="4" id="KW-1015">Disulfide bond</keyword>
<dbReference type="SUPFAM" id="SSF48726">
    <property type="entry name" value="Immunoglobulin"/>
    <property type="match status" value="1"/>
</dbReference>
<evidence type="ECO:0000259" key="6">
    <source>
        <dbReference type="PROSITE" id="PS50835"/>
    </source>
</evidence>
<dbReference type="OrthoDB" id="6490630at2759"/>
<evidence type="ECO:0000256" key="4">
    <source>
        <dbReference type="ARBA" id="ARBA00023157"/>
    </source>
</evidence>
<dbReference type="InterPro" id="IPR013783">
    <property type="entry name" value="Ig-like_fold"/>
</dbReference>
<dbReference type="Gene3D" id="2.60.40.10">
    <property type="entry name" value="Immunoglobulins"/>
    <property type="match status" value="1"/>
</dbReference>
<evidence type="ECO:0000256" key="1">
    <source>
        <dbReference type="ARBA" id="ARBA00022614"/>
    </source>
</evidence>
<dbReference type="InterPro" id="IPR007110">
    <property type="entry name" value="Ig-like_dom"/>
</dbReference>
<gene>
    <name evidence="7" type="ORF">OSB1V03_LOCUS4658</name>
</gene>
<dbReference type="PANTHER" id="PTHR24366">
    <property type="entry name" value="IG(IMMUNOGLOBULIN) AND LRR(LEUCINE RICH REPEAT) DOMAINS"/>
    <property type="match status" value="1"/>
</dbReference>
<dbReference type="InterPro" id="IPR001611">
    <property type="entry name" value="Leu-rich_rpt"/>
</dbReference>
<dbReference type="CDD" id="cd00096">
    <property type="entry name" value="Ig"/>
    <property type="match status" value="1"/>
</dbReference>
<dbReference type="Gene3D" id="3.80.10.10">
    <property type="entry name" value="Ribonuclease Inhibitor"/>
    <property type="match status" value="2"/>
</dbReference>
<reference evidence="7" key="1">
    <citation type="submission" date="2020-11" db="EMBL/GenBank/DDBJ databases">
        <authorList>
            <person name="Tran Van P."/>
        </authorList>
    </citation>
    <scope>NUCLEOTIDE SEQUENCE</scope>
</reference>
<dbReference type="InterPro" id="IPR032675">
    <property type="entry name" value="LRR_dom_sf"/>
</dbReference>
<evidence type="ECO:0000256" key="3">
    <source>
        <dbReference type="ARBA" id="ARBA00022737"/>
    </source>
</evidence>
<dbReference type="InterPro" id="IPR036179">
    <property type="entry name" value="Ig-like_dom_sf"/>
</dbReference>
<dbReference type="SMART" id="SM00369">
    <property type="entry name" value="LRR_TYP"/>
    <property type="match status" value="4"/>
</dbReference>
<dbReference type="PROSITE" id="PS50835">
    <property type="entry name" value="IG_LIKE"/>
    <property type="match status" value="1"/>
</dbReference>
<keyword evidence="2" id="KW-0732">Signal</keyword>
<dbReference type="EMBL" id="OC856747">
    <property type="protein sequence ID" value="CAD7624212.1"/>
    <property type="molecule type" value="Genomic_DNA"/>
</dbReference>
<dbReference type="SMART" id="SM00409">
    <property type="entry name" value="IG"/>
    <property type="match status" value="1"/>
</dbReference>
<dbReference type="Pfam" id="PF13927">
    <property type="entry name" value="Ig_3"/>
    <property type="match status" value="1"/>
</dbReference>
<feature type="region of interest" description="Disordered" evidence="5">
    <location>
        <begin position="317"/>
        <end position="349"/>
    </location>
</feature>
<dbReference type="Pfam" id="PF13855">
    <property type="entry name" value="LRR_8"/>
    <property type="match status" value="1"/>
</dbReference>
<evidence type="ECO:0000256" key="5">
    <source>
        <dbReference type="SAM" id="MobiDB-lite"/>
    </source>
</evidence>